<feature type="compositionally biased region" description="Pro residues" evidence="1">
    <location>
        <begin position="34"/>
        <end position="57"/>
    </location>
</feature>
<name>A0AAV4EDS3_9GAST</name>
<feature type="compositionally biased region" description="Low complexity" evidence="1">
    <location>
        <begin position="22"/>
        <end position="33"/>
    </location>
</feature>
<dbReference type="Proteomes" id="UP000762676">
    <property type="component" value="Unassembled WGS sequence"/>
</dbReference>
<dbReference type="EMBL" id="BMAT01000058">
    <property type="protein sequence ID" value="GFR58810.1"/>
    <property type="molecule type" value="Genomic_DNA"/>
</dbReference>
<proteinExistence type="predicted"/>
<comment type="caution">
    <text evidence="2">The sequence shown here is derived from an EMBL/GenBank/DDBJ whole genome shotgun (WGS) entry which is preliminary data.</text>
</comment>
<evidence type="ECO:0000313" key="2">
    <source>
        <dbReference type="EMBL" id="GFR58810.1"/>
    </source>
</evidence>
<accession>A0AAV4EDS3</accession>
<feature type="region of interest" description="Disordered" evidence="1">
    <location>
        <begin position="1"/>
        <end position="74"/>
    </location>
</feature>
<gene>
    <name evidence="2" type="ORF">ElyMa_000041000</name>
</gene>
<evidence type="ECO:0000313" key="3">
    <source>
        <dbReference type="Proteomes" id="UP000762676"/>
    </source>
</evidence>
<sequence>MTSSLRAIELQEESNDSQEINSLPSPTQQTLPSSPSPSQHPLPLLPSPSPSPQPPTPSSSAGSDKIATRLVKRKAPAEDEVAAELLKVVRESDKLDEDEQFFNRLHLTTFLEVFENSDFLFT</sequence>
<reference evidence="2 3" key="1">
    <citation type="journal article" date="2021" name="Elife">
        <title>Chloroplast acquisition without the gene transfer in kleptoplastic sea slugs, Plakobranchus ocellatus.</title>
        <authorList>
            <person name="Maeda T."/>
            <person name="Takahashi S."/>
            <person name="Yoshida T."/>
            <person name="Shimamura S."/>
            <person name="Takaki Y."/>
            <person name="Nagai Y."/>
            <person name="Toyoda A."/>
            <person name="Suzuki Y."/>
            <person name="Arimoto A."/>
            <person name="Ishii H."/>
            <person name="Satoh N."/>
            <person name="Nishiyama T."/>
            <person name="Hasebe M."/>
            <person name="Maruyama T."/>
            <person name="Minagawa J."/>
            <person name="Obokata J."/>
            <person name="Shigenobu S."/>
        </authorList>
    </citation>
    <scope>NUCLEOTIDE SEQUENCE [LARGE SCALE GENOMIC DNA]</scope>
</reference>
<evidence type="ECO:0000256" key="1">
    <source>
        <dbReference type="SAM" id="MobiDB-lite"/>
    </source>
</evidence>
<dbReference type="AlphaFoldDB" id="A0AAV4EDS3"/>
<protein>
    <recommendedName>
        <fullName evidence="4">BESS domain-containing protein</fullName>
    </recommendedName>
</protein>
<organism evidence="2 3">
    <name type="scientific">Elysia marginata</name>
    <dbReference type="NCBI Taxonomy" id="1093978"/>
    <lineage>
        <taxon>Eukaryota</taxon>
        <taxon>Metazoa</taxon>
        <taxon>Spiralia</taxon>
        <taxon>Lophotrochozoa</taxon>
        <taxon>Mollusca</taxon>
        <taxon>Gastropoda</taxon>
        <taxon>Heterobranchia</taxon>
        <taxon>Euthyneura</taxon>
        <taxon>Panpulmonata</taxon>
        <taxon>Sacoglossa</taxon>
        <taxon>Placobranchoidea</taxon>
        <taxon>Plakobranchidae</taxon>
        <taxon>Elysia</taxon>
    </lineage>
</organism>
<evidence type="ECO:0008006" key="4">
    <source>
        <dbReference type="Google" id="ProtNLM"/>
    </source>
</evidence>
<keyword evidence="3" id="KW-1185">Reference proteome</keyword>